<gene>
    <name evidence="2" type="ORF">ECRASSUSDP1_LOCUS24062</name>
</gene>
<evidence type="ECO:0000313" key="2">
    <source>
        <dbReference type="EMBL" id="CAI2382584.1"/>
    </source>
</evidence>
<dbReference type="AlphaFoldDB" id="A0AAD1Y140"/>
<dbReference type="EMBL" id="CAMPGE010024769">
    <property type="protein sequence ID" value="CAI2382584.1"/>
    <property type="molecule type" value="Genomic_DNA"/>
</dbReference>
<feature type="transmembrane region" description="Helical" evidence="1">
    <location>
        <begin position="103"/>
        <end position="120"/>
    </location>
</feature>
<sequence>MQEGTKKHIENKKKLFGDLDEKPQEKEHLTHIEHAERKNVKLYETQRLMETELERMRKVNIAMHDTSEKLNKTDKTYGKYGENLSTATKVLHDIYRTQIIQNIVENAAMYFFFCACIYIFCERFYIWELMTVVTNVFFFTFGSIIDGIRSFLNLSEEDFSLTADQVTNEMFKQNV</sequence>
<evidence type="ECO:0000256" key="1">
    <source>
        <dbReference type="SAM" id="Phobius"/>
    </source>
</evidence>
<evidence type="ECO:0000313" key="3">
    <source>
        <dbReference type="Proteomes" id="UP001295684"/>
    </source>
</evidence>
<protein>
    <submittedName>
        <fullName evidence="2">Uncharacterized protein</fullName>
    </submittedName>
</protein>
<keyword evidence="1" id="KW-0472">Membrane</keyword>
<keyword evidence="3" id="KW-1185">Reference proteome</keyword>
<organism evidence="2 3">
    <name type="scientific">Euplotes crassus</name>
    <dbReference type="NCBI Taxonomy" id="5936"/>
    <lineage>
        <taxon>Eukaryota</taxon>
        <taxon>Sar</taxon>
        <taxon>Alveolata</taxon>
        <taxon>Ciliophora</taxon>
        <taxon>Intramacronucleata</taxon>
        <taxon>Spirotrichea</taxon>
        <taxon>Hypotrichia</taxon>
        <taxon>Euplotida</taxon>
        <taxon>Euplotidae</taxon>
        <taxon>Moneuplotes</taxon>
    </lineage>
</organism>
<name>A0AAD1Y140_EUPCR</name>
<proteinExistence type="predicted"/>
<feature type="transmembrane region" description="Helical" evidence="1">
    <location>
        <begin position="126"/>
        <end position="145"/>
    </location>
</feature>
<reference evidence="2" key="1">
    <citation type="submission" date="2023-07" db="EMBL/GenBank/DDBJ databases">
        <authorList>
            <consortium name="AG Swart"/>
            <person name="Singh M."/>
            <person name="Singh A."/>
            <person name="Seah K."/>
            <person name="Emmerich C."/>
        </authorList>
    </citation>
    <scope>NUCLEOTIDE SEQUENCE</scope>
    <source>
        <strain evidence="2">DP1</strain>
    </source>
</reference>
<keyword evidence="1" id="KW-0812">Transmembrane</keyword>
<dbReference type="Proteomes" id="UP001295684">
    <property type="component" value="Unassembled WGS sequence"/>
</dbReference>
<accession>A0AAD1Y140</accession>
<comment type="caution">
    <text evidence="2">The sequence shown here is derived from an EMBL/GenBank/DDBJ whole genome shotgun (WGS) entry which is preliminary data.</text>
</comment>
<keyword evidence="1" id="KW-1133">Transmembrane helix</keyword>